<sequence length="138" mass="14335">MRVSGLLLGFSAGVYLMWKVAVPSPDASLSCSVAPDCAVATAASPDTARAAQAGLQVVVYDPETEPRDRTHDGSHIPGWTSSEETSVADRPVISPASDVIPLQRLRIVGLDQANAHGACAVLGERKLGCLGLTNLGEQ</sequence>
<reference evidence="2 3" key="1">
    <citation type="submission" date="2017-03" db="EMBL/GenBank/DDBJ databases">
        <title>Lifting the veil on microbial sulfur biogeochemistry in mining wastewaters.</title>
        <authorList>
            <person name="Kantor R.S."/>
            <person name="Colenbrander Nelson T."/>
            <person name="Marshall S."/>
            <person name="Bennett D."/>
            <person name="Apte S."/>
            <person name="Camacho D."/>
            <person name="Thomas B.C."/>
            <person name="Warren L.A."/>
            <person name="Banfield J.F."/>
        </authorList>
    </citation>
    <scope>NUCLEOTIDE SEQUENCE [LARGE SCALE GENOMIC DNA]</scope>
    <source>
        <strain evidence="2">32-68-21</strain>
    </source>
</reference>
<evidence type="ECO:0000313" key="3">
    <source>
        <dbReference type="Proteomes" id="UP000216147"/>
    </source>
</evidence>
<comment type="caution">
    <text evidence="2">The sequence shown here is derived from an EMBL/GenBank/DDBJ whole genome shotgun (WGS) entry which is preliminary data.</text>
</comment>
<dbReference type="AlphaFoldDB" id="A0A258HJ93"/>
<feature type="region of interest" description="Disordered" evidence="1">
    <location>
        <begin position="64"/>
        <end position="88"/>
    </location>
</feature>
<proteinExistence type="predicted"/>
<dbReference type="Proteomes" id="UP000216147">
    <property type="component" value="Unassembled WGS sequence"/>
</dbReference>
<protein>
    <submittedName>
        <fullName evidence="2">Uncharacterized protein</fullName>
    </submittedName>
</protein>
<organism evidence="2 3">
    <name type="scientific">Brevundimonas subvibrioides</name>
    <dbReference type="NCBI Taxonomy" id="74313"/>
    <lineage>
        <taxon>Bacteria</taxon>
        <taxon>Pseudomonadati</taxon>
        <taxon>Pseudomonadota</taxon>
        <taxon>Alphaproteobacteria</taxon>
        <taxon>Caulobacterales</taxon>
        <taxon>Caulobacteraceae</taxon>
        <taxon>Brevundimonas</taxon>
    </lineage>
</organism>
<feature type="compositionally biased region" description="Basic and acidic residues" evidence="1">
    <location>
        <begin position="64"/>
        <end position="74"/>
    </location>
</feature>
<gene>
    <name evidence="2" type="ORF">B7Y86_09985</name>
</gene>
<evidence type="ECO:0000256" key="1">
    <source>
        <dbReference type="SAM" id="MobiDB-lite"/>
    </source>
</evidence>
<name>A0A258HJ93_9CAUL</name>
<evidence type="ECO:0000313" key="2">
    <source>
        <dbReference type="EMBL" id="OYX57051.1"/>
    </source>
</evidence>
<accession>A0A258HJ93</accession>
<dbReference type="EMBL" id="NCEQ01000007">
    <property type="protein sequence ID" value="OYX57051.1"/>
    <property type="molecule type" value="Genomic_DNA"/>
</dbReference>